<evidence type="ECO:0000313" key="2">
    <source>
        <dbReference type="Proteomes" id="UP001054837"/>
    </source>
</evidence>
<sequence>MYWLVYEDEVLVESVIGVCMGGRRRRNCSQKYFGMNDVLRFGTTKDVEQGIVHSHQNCTSKSAAGVTNNERNDNCTTAGDPFVTPVSSLQPKQQTNFPAKVFLPPFRALFVPPLSQQKGKIVEKERVLIALIALQSPH</sequence>
<evidence type="ECO:0000313" key="1">
    <source>
        <dbReference type="EMBL" id="GIY81894.1"/>
    </source>
</evidence>
<name>A0AAV4WI51_9ARAC</name>
<accession>A0AAV4WI51</accession>
<reference evidence="1 2" key="1">
    <citation type="submission" date="2021-06" db="EMBL/GenBank/DDBJ databases">
        <title>Caerostris darwini draft genome.</title>
        <authorList>
            <person name="Kono N."/>
            <person name="Arakawa K."/>
        </authorList>
    </citation>
    <scope>NUCLEOTIDE SEQUENCE [LARGE SCALE GENOMIC DNA]</scope>
</reference>
<dbReference type="Proteomes" id="UP001054837">
    <property type="component" value="Unassembled WGS sequence"/>
</dbReference>
<keyword evidence="2" id="KW-1185">Reference proteome</keyword>
<proteinExistence type="predicted"/>
<dbReference type="EMBL" id="BPLQ01014670">
    <property type="protein sequence ID" value="GIY81894.1"/>
    <property type="molecule type" value="Genomic_DNA"/>
</dbReference>
<comment type="caution">
    <text evidence="1">The sequence shown here is derived from an EMBL/GenBank/DDBJ whole genome shotgun (WGS) entry which is preliminary data.</text>
</comment>
<protein>
    <submittedName>
        <fullName evidence="1">Uncharacterized protein</fullName>
    </submittedName>
</protein>
<organism evidence="1 2">
    <name type="scientific">Caerostris darwini</name>
    <dbReference type="NCBI Taxonomy" id="1538125"/>
    <lineage>
        <taxon>Eukaryota</taxon>
        <taxon>Metazoa</taxon>
        <taxon>Ecdysozoa</taxon>
        <taxon>Arthropoda</taxon>
        <taxon>Chelicerata</taxon>
        <taxon>Arachnida</taxon>
        <taxon>Araneae</taxon>
        <taxon>Araneomorphae</taxon>
        <taxon>Entelegynae</taxon>
        <taxon>Araneoidea</taxon>
        <taxon>Araneidae</taxon>
        <taxon>Caerostris</taxon>
    </lineage>
</organism>
<dbReference type="AlphaFoldDB" id="A0AAV4WI51"/>
<gene>
    <name evidence="1" type="ORF">CDAR_43261</name>
</gene>